<organism evidence="2 3">
    <name type="scientific">Ameca splendens</name>
    <dbReference type="NCBI Taxonomy" id="208324"/>
    <lineage>
        <taxon>Eukaryota</taxon>
        <taxon>Metazoa</taxon>
        <taxon>Chordata</taxon>
        <taxon>Craniata</taxon>
        <taxon>Vertebrata</taxon>
        <taxon>Euteleostomi</taxon>
        <taxon>Actinopterygii</taxon>
        <taxon>Neopterygii</taxon>
        <taxon>Teleostei</taxon>
        <taxon>Neoteleostei</taxon>
        <taxon>Acanthomorphata</taxon>
        <taxon>Ovalentaria</taxon>
        <taxon>Atherinomorphae</taxon>
        <taxon>Cyprinodontiformes</taxon>
        <taxon>Goodeidae</taxon>
        <taxon>Ameca</taxon>
    </lineage>
</organism>
<feature type="compositionally biased region" description="Basic residues" evidence="1">
    <location>
        <begin position="102"/>
        <end position="111"/>
    </location>
</feature>
<gene>
    <name evidence="2" type="ORF">AMECASPLE_034228</name>
</gene>
<evidence type="ECO:0000256" key="1">
    <source>
        <dbReference type="SAM" id="MobiDB-lite"/>
    </source>
</evidence>
<evidence type="ECO:0000313" key="2">
    <source>
        <dbReference type="EMBL" id="MEQ2289549.1"/>
    </source>
</evidence>
<protein>
    <submittedName>
        <fullName evidence="2">Uncharacterized protein</fullName>
    </submittedName>
</protein>
<name>A0ABV0Y7D1_9TELE</name>
<proteinExistence type="predicted"/>
<feature type="compositionally biased region" description="Basic and acidic residues" evidence="1">
    <location>
        <begin position="55"/>
        <end position="66"/>
    </location>
</feature>
<dbReference type="Proteomes" id="UP001469553">
    <property type="component" value="Unassembled WGS sequence"/>
</dbReference>
<feature type="compositionally biased region" description="Basic and acidic residues" evidence="1">
    <location>
        <begin position="80"/>
        <end position="98"/>
    </location>
</feature>
<evidence type="ECO:0000313" key="3">
    <source>
        <dbReference type="Proteomes" id="UP001469553"/>
    </source>
</evidence>
<accession>A0ABV0Y7D1</accession>
<feature type="region of interest" description="Disordered" evidence="1">
    <location>
        <begin position="1"/>
        <end position="126"/>
    </location>
</feature>
<keyword evidence="3" id="KW-1185">Reference proteome</keyword>
<comment type="caution">
    <text evidence="2">The sequence shown here is derived from an EMBL/GenBank/DDBJ whole genome shotgun (WGS) entry which is preliminary data.</text>
</comment>
<reference evidence="2 3" key="1">
    <citation type="submission" date="2021-06" db="EMBL/GenBank/DDBJ databases">
        <authorList>
            <person name="Palmer J.M."/>
        </authorList>
    </citation>
    <scope>NUCLEOTIDE SEQUENCE [LARGE SCALE GENOMIC DNA]</scope>
    <source>
        <strain evidence="2 3">AS_MEX2019</strain>
        <tissue evidence="2">Muscle</tissue>
    </source>
</reference>
<sequence>MGPSHSSPEQRHSNNDTTHPSIRPLDMVKTTNPKHTPPTRNHPADKQTPPQYKAKKPDATAKRSDARPAGTTHDGQSRTAQDHHSTTTARNTEEDRTQQRAPKAKSMHKAHTGQMRPHQPPKNTPQ</sequence>
<dbReference type="EMBL" id="JAHRIP010023612">
    <property type="protein sequence ID" value="MEQ2289549.1"/>
    <property type="molecule type" value="Genomic_DNA"/>
</dbReference>